<dbReference type="GO" id="GO:0005509">
    <property type="term" value="F:calcium ion binding"/>
    <property type="evidence" value="ECO:0007669"/>
    <property type="project" value="InterPro"/>
</dbReference>
<proteinExistence type="predicted"/>
<dbReference type="InterPro" id="IPR018247">
    <property type="entry name" value="EF_Hand_1_Ca_BS"/>
</dbReference>
<dbReference type="EMBL" id="QGNW01000823">
    <property type="protein sequence ID" value="RVW61602.1"/>
    <property type="molecule type" value="Genomic_DNA"/>
</dbReference>
<evidence type="ECO:0000256" key="1">
    <source>
        <dbReference type="ARBA" id="ARBA00022837"/>
    </source>
</evidence>
<reference evidence="3 4" key="1">
    <citation type="journal article" date="2018" name="PLoS Genet.">
        <title>Population sequencing reveals clonal diversity and ancestral inbreeding in the grapevine cultivar Chardonnay.</title>
        <authorList>
            <person name="Roach M.J."/>
            <person name="Johnson D.L."/>
            <person name="Bohlmann J."/>
            <person name="van Vuuren H.J."/>
            <person name="Jones S.J."/>
            <person name="Pretorius I.S."/>
            <person name="Schmidt S.A."/>
            <person name="Borneman A.R."/>
        </authorList>
    </citation>
    <scope>NUCLEOTIDE SEQUENCE [LARGE SCALE GENOMIC DNA]</scope>
    <source>
        <strain evidence="4">cv. Chardonnay</strain>
        <tissue evidence="3">Leaf</tissue>
    </source>
</reference>
<accession>A0A438FNT0</accession>
<evidence type="ECO:0000313" key="3">
    <source>
        <dbReference type="EMBL" id="RVW61602.1"/>
    </source>
</evidence>
<dbReference type="Proteomes" id="UP000288805">
    <property type="component" value="Unassembled WGS sequence"/>
</dbReference>
<feature type="domain" description="EF-hand" evidence="2">
    <location>
        <begin position="20"/>
        <end position="55"/>
    </location>
</feature>
<comment type="caution">
    <text evidence="3">The sequence shown here is derived from an EMBL/GenBank/DDBJ whole genome shotgun (WGS) entry which is preliminary data.</text>
</comment>
<dbReference type="PANTHER" id="PTHR34574">
    <property type="entry name" value="CALCIUM-BINDING EF-HAND FAMILY PROTEIN-RELATED"/>
    <property type="match status" value="1"/>
</dbReference>
<dbReference type="SUPFAM" id="SSF47473">
    <property type="entry name" value="EF-hand"/>
    <property type="match status" value="1"/>
</dbReference>
<dbReference type="InterPro" id="IPR011992">
    <property type="entry name" value="EF-hand-dom_pair"/>
</dbReference>
<protein>
    <recommendedName>
        <fullName evidence="2">EF-hand domain-containing protein</fullName>
    </recommendedName>
</protein>
<dbReference type="AlphaFoldDB" id="A0A438FNT0"/>
<evidence type="ECO:0000313" key="4">
    <source>
        <dbReference type="Proteomes" id="UP000288805"/>
    </source>
</evidence>
<keyword evidence="1" id="KW-0106">Calcium</keyword>
<gene>
    <name evidence="3" type="ORF">CK203_065400</name>
</gene>
<dbReference type="PROSITE" id="PS50222">
    <property type="entry name" value="EF_HAND_2"/>
    <property type="match status" value="1"/>
</dbReference>
<sequence>MSVEILNGATIAGFVEDEEALNSWVRDRFAALDEDQDGVLSYEEMLKELQCLGVFETEFGIDVKTDPDEEFKTATKRMMLAVADGLGLLPLQMILEEGSFLKKAVEWESTKLVPNLI</sequence>
<dbReference type="PANTHER" id="PTHR34574:SF10">
    <property type="entry name" value="OS09G0482800 PROTEIN"/>
    <property type="match status" value="1"/>
</dbReference>
<organism evidence="3 4">
    <name type="scientific">Vitis vinifera</name>
    <name type="common">Grape</name>
    <dbReference type="NCBI Taxonomy" id="29760"/>
    <lineage>
        <taxon>Eukaryota</taxon>
        <taxon>Viridiplantae</taxon>
        <taxon>Streptophyta</taxon>
        <taxon>Embryophyta</taxon>
        <taxon>Tracheophyta</taxon>
        <taxon>Spermatophyta</taxon>
        <taxon>Magnoliopsida</taxon>
        <taxon>eudicotyledons</taxon>
        <taxon>Gunneridae</taxon>
        <taxon>Pentapetalae</taxon>
        <taxon>rosids</taxon>
        <taxon>Vitales</taxon>
        <taxon>Vitaceae</taxon>
        <taxon>Viteae</taxon>
        <taxon>Vitis</taxon>
    </lineage>
</organism>
<evidence type="ECO:0000259" key="2">
    <source>
        <dbReference type="PROSITE" id="PS50222"/>
    </source>
</evidence>
<dbReference type="PROSITE" id="PS00018">
    <property type="entry name" value="EF_HAND_1"/>
    <property type="match status" value="1"/>
</dbReference>
<dbReference type="InterPro" id="IPR002048">
    <property type="entry name" value="EF_hand_dom"/>
</dbReference>
<name>A0A438FNT0_VITVI</name>
<dbReference type="Gene3D" id="1.10.238.10">
    <property type="entry name" value="EF-hand"/>
    <property type="match status" value="1"/>
</dbReference>